<dbReference type="InterPro" id="IPR044901">
    <property type="entry name" value="Trehalose_TreZ_E-set_sf"/>
</dbReference>
<comment type="caution">
    <text evidence="16">The sequence shown here is derived from an EMBL/GenBank/DDBJ whole genome shotgun (WGS) entry which is preliminary data.</text>
</comment>
<comment type="catalytic activity">
    <reaction evidence="12 14">
        <text>hydrolysis of (1-&gt;4)-alpha-D-glucosidic linkage in 4-alpha-D-[(1-&gt;4)-alpha-D-glucanosyl]n trehalose to yield trehalose and (1-&gt;4)-alpha-D-glucan.</text>
        <dbReference type="EC" id="3.2.1.141"/>
    </reaction>
</comment>
<sequence>MTEYDFGPRISASATQFRLWAPLQDEIALAFEEGETLKMERSDDGWHRCEVGSARAGTTYSFILADGLPVPDPASRYQPRDVHGPSEVVDPHAYRWRTNDWGGHSFDDLVLYELHVGAFTQEGTFAAAIDRLDHLKSLGVTGIQIMPVADFPGRRGWGYDGVLPYAPDSSYGRPEELKRLVDEAHARGICAFLDVVYNHFGPDGNYLPLYAPLFTDRHKTPWGNAINYDGNGSRPIREFVIQNAIYWITDFRFDGLRLDAVHAIKDRSQEHLLHELARRVREAAGERHIHLIIENEDNDGSLLERDEGGRPQFFSAQWNDDIHHVLHVAATGETFGYYADYGDEIAKLGRALAEGFVFQGEHMPYRGQKRGTRSGHLPPSAFVSFIQNHDQIGNRALGDRMTASRPGAVLRALAGVYLLSPQVPMIFMGEEWGAEEPFPYFCDFDEELNEKVKLGRRNELSRLPGFDADDLPDPTAEATFLSAKLDWTKLESDNCGQWLDFYRELLALRRQRITPLVTGIIREGGRYHVSAGGGLSVEWTLSGGGRLRLMANLSDRTVEFDEEVVDENPILLVGAFAAGRMAPWSVLWSIVAFRPSSR</sequence>
<dbReference type="Pfam" id="PF00128">
    <property type="entry name" value="Alpha-amylase"/>
    <property type="match status" value="1"/>
</dbReference>
<evidence type="ECO:0000256" key="2">
    <source>
        <dbReference type="ARBA" id="ARBA00005199"/>
    </source>
</evidence>
<evidence type="ECO:0000256" key="13">
    <source>
        <dbReference type="NCBIfam" id="TIGR02402"/>
    </source>
</evidence>
<dbReference type="SUPFAM" id="SSF51445">
    <property type="entry name" value="(Trans)glycosidases"/>
    <property type="match status" value="1"/>
</dbReference>
<dbReference type="InterPro" id="IPR022567">
    <property type="entry name" value="DUF3459"/>
</dbReference>
<keyword evidence="7 14" id="KW-0378">Hydrolase</keyword>
<dbReference type="SUPFAM" id="SSF81296">
    <property type="entry name" value="E set domains"/>
    <property type="match status" value="1"/>
</dbReference>
<keyword evidence="17" id="KW-1185">Reference proteome</keyword>
<evidence type="ECO:0000313" key="16">
    <source>
        <dbReference type="EMBL" id="MBW9052464.1"/>
    </source>
</evidence>
<dbReference type="SMART" id="SM00642">
    <property type="entry name" value="Aamy"/>
    <property type="match status" value="1"/>
</dbReference>
<dbReference type="InterPro" id="IPR013783">
    <property type="entry name" value="Ig-like_fold"/>
</dbReference>
<evidence type="ECO:0000256" key="11">
    <source>
        <dbReference type="ARBA" id="ARBA00033284"/>
    </source>
</evidence>
<evidence type="ECO:0000256" key="10">
    <source>
        <dbReference type="ARBA" id="ARBA00032057"/>
    </source>
</evidence>
<evidence type="ECO:0000256" key="14">
    <source>
        <dbReference type="PIRNR" id="PIRNR006337"/>
    </source>
</evidence>
<keyword evidence="9 14" id="KW-0326">Glycosidase</keyword>
<dbReference type="EC" id="3.2.1.141" evidence="4 13"/>
<dbReference type="CDD" id="cd02853">
    <property type="entry name" value="E_set_MTHase_like_N"/>
    <property type="match status" value="1"/>
</dbReference>
<evidence type="ECO:0000256" key="12">
    <source>
        <dbReference type="ARBA" id="ARBA00034013"/>
    </source>
</evidence>
<dbReference type="PANTHER" id="PTHR43651">
    <property type="entry name" value="1,4-ALPHA-GLUCAN-BRANCHING ENZYME"/>
    <property type="match status" value="1"/>
</dbReference>
<dbReference type="CDD" id="cd11325">
    <property type="entry name" value="AmyAc_GTHase"/>
    <property type="match status" value="1"/>
</dbReference>
<dbReference type="InterPro" id="IPR012768">
    <property type="entry name" value="Trehalose_TreZ"/>
</dbReference>
<dbReference type="PIRSF" id="PIRSF006337">
    <property type="entry name" value="Trehalose_TreZ"/>
    <property type="match status" value="1"/>
</dbReference>
<name>A0ABS7GTC4_9HYPH</name>
<dbReference type="InterPro" id="IPR017853">
    <property type="entry name" value="GH"/>
</dbReference>
<dbReference type="Gene3D" id="1.10.10.760">
    <property type="entry name" value="E-set domains of sugar-utilizing enzymes"/>
    <property type="match status" value="1"/>
</dbReference>
<evidence type="ECO:0000256" key="5">
    <source>
        <dbReference type="ARBA" id="ARBA00015938"/>
    </source>
</evidence>
<evidence type="ECO:0000256" key="4">
    <source>
        <dbReference type="ARBA" id="ARBA00012268"/>
    </source>
</evidence>
<accession>A0ABS7GTC4</accession>
<dbReference type="PANTHER" id="PTHR43651:SF11">
    <property type="entry name" value="MALTO-OLIGOSYLTREHALOSE TREHALOHYDROLASE"/>
    <property type="match status" value="1"/>
</dbReference>
<proteinExistence type="inferred from homology"/>
<keyword evidence="8" id="KW-0119">Carbohydrate metabolism</keyword>
<reference evidence="16 17" key="1">
    <citation type="journal article" date="2021" name="MBio">
        <title>Poor Competitiveness of Bradyrhizobium in Pigeon Pea Root Colonization in Indian Soils.</title>
        <authorList>
            <person name="Chalasani D."/>
            <person name="Basu A."/>
            <person name="Pullabhotla S.V.S.R.N."/>
            <person name="Jorrin B."/>
            <person name="Neal A.L."/>
            <person name="Poole P.S."/>
            <person name="Podile A.R."/>
            <person name="Tkacz A."/>
        </authorList>
    </citation>
    <scope>NUCLEOTIDE SEQUENCE [LARGE SCALE GENOMIC DNA]</scope>
    <source>
        <strain evidence="16 17">HU56</strain>
    </source>
</reference>
<evidence type="ECO:0000256" key="9">
    <source>
        <dbReference type="ARBA" id="ARBA00023295"/>
    </source>
</evidence>
<dbReference type="NCBIfam" id="TIGR02402">
    <property type="entry name" value="trehalose_TreZ"/>
    <property type="match status" value="1"/>
</dbReference>
<evidence type="ECO:0000256" key="1">
    <source>
        <dbReference type="ARBA" id="ARBA00004496"/>
    </source>
</evidence>
<evidence type="ECO:0000256" key="7">
    <source>
        <dbReference type="ARBA" id="ARBA00022801"/>
    </source>
</evidence>
<evidence type="ECO:0000313" key="17">
    <source>
        <dbReference type="Proteomes" id="UP000717752"/>
    </source>
</evidence>
<comment type="similarity">
    <text evidence="3 14">Belongs to the glycosyl hydrolase 13 family.</text>
</comment>
<evidence type="ECO:0000256" key="8">
    <source>
        <dbReference type="ARBA" id="ARBA00023277"/>
    </source>
</evidence>
<feature type="domain" description="Glycosyl hydrolase family 13 catalytic" evidence="15">
    <location>
        <begin position="113"/>
        <end position="461"/>
    </location>
</feature>
<dbReference type="Gene3D" id="2.60.40.10">
    <property type="entry name" value="Immunoglobulins"/>
    <property type="match status" value="1"/>
</dbReference>
<dbReference type="InterPro" id="IPR006047">
    <property type="entry name" value="GH13_cat_dom"/>
</dbReference>
<evidence type="ECO:0000259" key="15">
    <source>
        <dbReference type="SMART" id="SM00642"/>
    </source>
</evidence>
<comment type="pathway">
    <text evidence="2 14">Glycan biosynthesis; trehalose biosynthesis.</text>
</comment>
<dbReference type="InterPro" id="IPR014756">
    <property type="entry name" value="Ig_E-set"/>
</dbReference>
<dbReference type="Gene3D" id="3.20.20.80">
    <property type="entry name" value="Glycosidases"/>
    <property type="match status" value="1"/>
</dbReference>
<organism evidence="16 17">
    <name type="scientific">Rhizobium mesosinicum</name>
    <dbReference type="NCBI Taxonomy" id="335017"/>
    <lineage>
        <taxon>Bacteria</taxon>
        <taxon>Pseudomonadati</taxon>
        <taxon>Pseudomonadota</taxon>
        <taxon>Alphaproteobacteria</taxon>
        <taxon>Hyphomicrobiales</taxon>
        <taxon>Rhizobiaceae</taxon>
        <taxon>Rhizobium/Agrobacterium group</taxon>
        <taxon>Rhizobium</taxon>
    </lineage>
</organism>
<gene>
    <name evidence="16" type="primary">treZ</name>
    <name evidence="16" type="ORF">JNB85_08580</name>
</gene>
<evidence type="ECO:0000256" key="6">
    <source>
        <dbReference type="ARBA" id="ARBA00022490"/>
    </source>
</evidence>
<dbReference type="EMBL" id="JAEUAK010000003">
    <property type="protein sequence ID" value="MBW9052464.1"/>
    <property type="molecule type" value="Genomic_DNA"/>
</dbReference>
<evidence type="ECO:0000256" key="3">
    <source>
        <dbReference type="ARBA" id="ARBA00008061"/>
    </source>
</evidence>
<protein>
    <recommendedName>
        <fullName evidence="5 13">Malto-oligosyltrehalose trehalohydrolase</fullName>
        <shortName evidence="14">MTHase</shortName>
        <ecNumber evidence="4 13">3.2.1.141</ecNumber>
    </recommendedName>
    <alternativeName>
        <fullName evidence="11 14">4-alpha-D-((1-&gt;4)-alpha-D-glucano)trehalose trehalohydrolase</fullName>
    </alternativeName>
    <alternativeName>
        <fullName evidence="10 14">Maltooligosyl trehalose trehalohydrolase</fullName>
    </alternativeName>
</protein>
<dbReference type="RefSeq" id="WP_220333906.1">
    <property type="nucleotide sequence ID" value="NZ_JAEUAK010000003.1"/>
</dbReference>
<dbReference type="Proteomes" id="UP000717752">
    <property type="component" value="Unassembled WGS sequence"/>
</dbReference>
<dbReference type="Pfam" id="PF11941">
    <property type="entry name" value="DUF3459"/>
    <property type="match status" value="1"/>
</dbReference>
<keyword evidence="6" id="KW-0963">Cytoplasm</keyword>
<comment type="subcellular location">
    <subcellularLocation>
        <location evidence="1">Cytoplasm</location>
    </subcellularLocation>
</comment>